<dbReference type="GO" id="GO:0006366">
    <property type="term" value="P:transcription by RNA polymerase II"/>
    <property type="evidence" value="ECO:0007669"/>
    <property type="project" value="TreeGrafter"/>
</dbReference>
<evidence type="ECO:0000313" key="4">
    <source>
        <dbReference type="EMBL" id="VBB18405.1"/>
    </source>
</evidence>
<gene>
    <name evidence="4" type="ORF">YASMINEVIRUS_868</name>
</gene>
<evidence type="ECO:0000256" key="3">
    <source>
        <dbReference type="SAM" id="MobiDB-lite"/>
    </source>
</evidence>
<dbReference type="EMBL" id="UPSH01000001">
    <property type="protein sequence ID" value="VBB18405.1"/>
    <property type="molecule type" value="Genomic_DNA"/>
</dbReference>
<keyword evidence="2" id="KW-0804">Transcription</keyword>
<reference evidence="4 5" key="1">
    <citation type="submission" date="2018-10" db="EMBL/GenBank/DDBJ databases">
        <authorList>
            <consortium name="IHU Genomes"/>
        </authorList>
    </citation>
    <scope>NUCLEOTIDE SEQUENCE [LARGE SCALE GENOMIC DNA]</scope>
    <source>
        <strain evidence="4 5">A1</strain>
    </source>
</reference>
<name>A0A5K0U9D5_9VIRU</name>
<organism evidence="4 5">
    <name type="scientific">Yasminevirus sp. GU-2018</name>
    <dbReference type="NCBI Taxonomy" id="2420051"/>
    <lineage>
        <taxon>Viruses</taxon>
        <taxon>Varidnaviria</taxon>
        <taxon>Bamfordvirae</taxon>
        <taxon>Nucleocytoviricota</taxon>
        <taxon>Megaviricetes</taxon>
        <taxon>Imitervirales</taxon>
        <taxon>Mimiviridae</taxon>
        <taxon>Klosneuvirinae</taxon>
        <taxon>Yasminevirus</taxon>
        <taxon>Yasminevirus saudimassiliense</taxon>
    </lineage>
</organism>
<dbReference type="GO" id="GO:0006360">
    <property type="term" value="P:transcription by RNA polymerase I"/>
    <property type="evidence" value="ECO:0007669"/>
    <property type="project" value="TreeGrafter"/>
</dbReference>
<feature type="compositionally biased region" description="Basic residues" evidence="3">
    <location>
        <begin position="304"/>
        <end position="314"/>
    </location>
</feature>
<keyword evidence="5" id="KW-1185">Reference proteome</keyword>
<evidence type="ECO:0000256" key="1">
    <source>
        <dbReference type="ARBA" id="ARBA00022478"/>
    </source>
</evidence>
<dbReference type="PANTHER" id="PTHR47227:SF5">
    <property type="entry name" value="DNA-DIRECTED RNA POLYMERASES I, II, AND III SUBUNIT RPABC2"/>
    <property type="match status" value="1"/>
</dbReference>
<feature type="region of interest" description="Disordered" evidence="3">
    <location>
        <begin position="1"/>
        <end position="154"/>
    </location>
</feature>
<feature type="compositionally biased region" description="Basic and acidic residues" evidence="3">
    <location>
        <begin position="42"/>
        <end position="57"/>
    </location>
</feature>
<feature type="compositionally biased region" description="Basic residues" evidence="3">
    <location>
        <begin position="351"/>
        <end position="360"/>
    </location>
</feature>
<dbReference type="PANTHER" id="PTHR47227">
    <property type="entry name" value="DNA-DIRECTED RNA POLYMERASE SUBUNIT K"/>
    <property type="match status" value="1"/>
</dbReference>
<keyword evidence="1 4" id="KW-0240">DNA-directed RNA polymerase</keyword>
<feature type="compositionally biased region" description="Acidic residues" evidence="3">
    <location>
        <begin position="58"/>
        <end position="99"/>
    </location>
</feature>
<dbReference type="GO" id="GO:0003899">
    <property type="term" value="F:DNA-directed RNA polymerase activity"/>
    <property type="evidence" value="ECO:0007669"/>
    <property type="project" value="InterPro"/>
</dbReference>
<dbReference type="InterPro" id="IPR036161">
    <property type="entry name" value="RPB6/omega-like_sf"/>
</dbReference>
<proteinExistence type="predicted"/>
<accession>A0A5K0U9D5</accession>
<sequence length="360" mass="39131">MPRGKGSSNTVRRTGGAKAKAPKKAQNIHDSDSENESTVDNTESKMDRYDATMHDNGEDGDGDERDDWGDDGDGEDVDDPDADGDDEDNDNGGDDDLDLGGDVGDGGEGGDDDCSYNVARKSKGAKKLGAVIDKEDDDDDDGADGNADENELNEELYVKPEDRRAVGHLTQYERVRLLGDRTAQLAQGAKPMIKGTGDMDPRIIAQLELESKMMPLKVIRPLPDGKKEKWSLSELRLKKKYIIYGFTGGEVDEAAVKKIKAEYQKGGSIIGYQHLTNTIKTVKGDTSAQQSQSKKTKVVAAPKSKSKTKTKSKSKSNSVELPKKSKTSTKTASKTSSKKTEKEPVSDVVKKVVKRTKKNE</sequence>
<feature type="compositionally biased region" description="Polar residues" evidence="3">
    <location>
        <begin position="1"/>
        <end position="12"/>
    </location>
</feature>
<dbReference type="GO" id="GO:0000428">
    <property type="term" value="C:DNA-directed RNA polymerase complex"/>
    <property type="evidence" value="ECO:0007669"/>
    <property type="project" value="UniProtKB-KW"/>
</dbReference>
<dbReference type="Gene3D" id="3.90.940.10">
    <property type="match status" value="1"/>
</dbReference>
<feature type="compositionally biased region" description="Basic and acidic residues" evidence="3">
    <location>
        <begin position="338"/>
        <end position="350"/>
    </location>
</feature>
<dbReference type="GO" id="GO:0003677">
    <property type="term" value="F:DNA binding"/>
    <property type="evidence" value="ECO:0007669"/>
    <property type="project" value="InterPro"/>
</dbReference>
<feature type="region of interest" description="Disordered" evidence="3">
    <location>
        <begin position="285"/>
        <end position="360"/>
    </location>
</feature>
<dbReference type="GO" id="GO:0042797">
    <property type="term" value="P:tRNA transcription by RNA polymerase III"/>
    <property type="evidence" value="ECO:0007669"/>
    <property type="project" value="TreeGrafter"/>
</dbReference>
<dbReference type="Proteomes" id="UP000594342">
    <property type="component" value="Unassembled WGS sequence"/>
</dbReference>
<evidence type="ECO:0000256" key="2">
    <source>
        <dbReference type="ARBA" id="ARBA00023163"/>
    </source>
</evidence>
<evidence type="ECO:0000313" key="5">
    <source>
        <dbReference type="Proteomes" id="UP000594342"/>
    </source>
</evidence>
<protein>
    <submittedName>
        <fullName evidence="4">DNA-directed RNA polymerase subunit 6</fullName>
    </submittedName>
</protein>
<dbReference type="SUPFAM" id="SSF63562">
    <property type="entry name" value="RPB6/omega subunit-like"/>
    <property type="match status" value="1"/>
</dbReference>
<feature type="compositionally biased region" description="Acidic residues" evidence="3">
    <location>
        <begin position="134"/>
        <end position="154"/>
    </location>
</feature>
<comment type="caution">
    <text evidence="4">The sequence shown here is derived from an EMBL/GenBank/DDBJ whole genome shotgun (WGS) entry which is preliminary data.</text>
</comment>